<evidence type="ECO:0000256" key="1">
    <source>
        <dbReference type="SAM" id="SignalP"/>
    </source>
</evidence>
<comment type="caution">
    <text evidence="2">The sequence shown here is derived from an EMBL/GenBank/DDBJ whole genome shotgun (WGS) entry which is preliminary data.</text>
</comment>
<proteinExistence type="predicted"/>
<reference evidence="3" key="1">
    <citation type="journal article" date="2019" name="Int. J. Syst. Evol. Microbiol.">
        <title>The Global Catalogue of Microorganisms (GCM) 10K type strain sequencing project: providing services to taxonomists for standard genome sequencing and annotation.</title>
        <authorList>
            <consortium name="The Broad Institute Genomics Platform"/>
            <consortium name="The Broad Institute Genome Sequencing Center for Infectious Disease"/>
            <person name="Wu L."/>
            <person name="Ma J."/>
        </authorList>
    </citation>
    <scope>NUCLEOTIDE SEQUENCE [LARGE SCALE GENOMIC DNA]</scope>
    <source>
        <strain evidence="3">CECT 7956</strain>
    </source>
</reference>
<organism evidence="2 3">
    <name type="scientific">Lacihabitans lacunae</name>
    <dbReference type="NCBI Taxonomy" id="1028214"/>
    <lineage>
        <taxon>Bacteria</taxon>
        <taxon>Pseudomonadati</taxon>
        <taxon>Bacteroidota</taxon>
        <taxon>Cytophagia</taxon>
        <taxon>Cytophagales</taxon>
        <taxon>Leadbetterellaceae</taxon>
        <taxon>Lacihabitans</taxon>
    </lineage>
</organism>
<protein>
    <recommendedName>
        <fullName evidence="4">Outer membrane protein beta-barrel domain-containing protein</fullName>
    </recommendedName>
</protein>
<sequence length="242" mass="27185">MKNKYLLFLLLFGVKTAFSQETKKEQIFKFHPFSLTTGALGFSNEFLNEEKTRSLVISYAFRYKNNSSDQVDYNASGSSYEQFNNWKGLALGIDRRFYVPAFQTGDKLGFMPDKSKLGVYLSAGIKAEYNHNDFDKSYFSQIYNNTQGTPTSVFIKNKETNSYLSAMPNVNLGIQFTLFQNLYLDAFAGGGIRFISKKQLASDKSNSSVGGSYYNLGNGLIESFTLKEGVVPNFGFSLGLNF</sequence>
<evidence type="ECO:0000313" key="3">
    <source>
        <dbReference type="Proteomes" id="UP001595616"/>
    </source>
</evidence>
<accession>A0ABV7YS96</accession>
<keyword evidence="1" id="KW-0732">Signal</keyword>
<name>A0ABV7YS96_9BACT</name>
<feature type="signal peptide" evidence="1">
    <location>
        <begin position="1"/>
        <end position="19"/>
    </location>
</feature>
<evidence type="ECO:0008006" key="4">
    <source>
        <dbReference type="Google" id="ProtNLM"/>
    </source>
</evidence>
<keyword evidence="3" id="KW-1185">Reference proteome</keyword>
<dbReference type="Proteomes" id="UP001595616">
    <property type="component" value="Unassembled WGS sequence"/>
</dbReference>
<gene>
    <name evidence="2" type="ORF">ACFOOI_05300</name>
</gene>
<feature type="chain" id="PRO_5047027996" description="Outer membrane protein beta-barrel domain-containing protein" evidence="1">
    <location>
        <begin position="20"/>
        <end position="242"/>
    </location>
</feature>
<dbReference type="RefSeq" id="WP_379835842.1">
    <property type="nucleotide sequence ID" value="NZ_JBHRYQ010000001.1"/>
</dbReference>
<dbReference type="EMBL" id="JBHRYQ010000001">
    <property type="protein sequence ID" value="MFC3810059.1"/>
    <property type="molecule type" value="Genomic_DNA"/>
</dbReference>
<evidence type="ECO:0000313" key="2">
    <source>
        <dbReference type="EMBL" id="MFC3810059.1"/>
    </source>
</evidence>